<dbReference type="EMBL" id="NAJQ01000112">
    <property type="protein sequence ID" value="TKA78457.1"/>
    <property type="molecule type" value="Genomic_DNA"/>
</dbReference>
<protein>
    <submittedName>
        <fullName evidence="1">Uncharacterized protein</fullName>
    </submittedName>
</protein>
<proteinExistence type="predicted"/>
<keyword evidence="2" id="KW-1185">Reference proteome</keyword>
<dbReference type="SUPFAM" id="SSF51430">
    <property type="entry name" value="NAD(P)-linked oxidoreductase"/>
    <property type="match status" value="1"/>
</dbReference>
<dbReference type="InterPro" id="IPR036812">
    <property type="entry name" value="NAD(P)_OxRdtase_dom_sf"/>
</dbReference>
<comment type="caution">
    <text evidence="1">The sequence shown here is derived from an EMBL/GenBank/DDBJ whole genome shotgun (WGS) entry which is preliminary data.</text>
</comment>
<name>A0A4U0XPT7_9PEZI</name>
<gene>
    <name evidence="1" type="ORF">B0A55_04960</name>
</gene>
<dbReference type="AlphaFoldDB" id="A0A4U0XPT7"/>
<evidence type="ECO:0000313" key="2">
    <source>
        <dbReference type="Proteomes" id="UP000309340"/>
    </source>
</evidence>
<dbReference type="STRING" id="329884.A0A4U0XPT7"/>
<dbReference type="Proteomes" id="UP000309340">
    <property type="component" value="Unassembled WGS sequence"/>
</dbReference>
<accession>A0A4U0XPT7</accession>
<evidence type="ECO:0000313" key="1">
    <source>
        <dbReference type="EMBL" id="TKA78457.1"/>
    </source>
</evidence>
<sequence>MPGAPIDDRPHRSQHLRGNFRARRQLLKRRHPLQRPRSADPLNLLHCYFSPHCPSVADQIVLSLKSASDAAAGLTGSPEAVLASIDEALRVLKGVKTLNIFESVRVDPNVVIEVSVQALADLVVKEGKIEAPSAPSTIAQRTDFRFLTPCLAPQAFEQSSRLVAAVERLAERKGVTTARMTIAWEMRQVRGAGSGVDEVGAGGAEL</sequence>
<organism evidence="1 2">
    <name type="scientific">Friedmanniomyces simplex</name>
    <dbReference type="NCBI Taxonomy" id="329884"/>
    <lineage>
        <taxon>Eukaryota</taxon>
        <taxon>Fungi</taxon>
        <taxon>Dikarya</taxon>
        <taxon>Ascomycota</taxon>
        <taxon>Pezizomycotina</taxon>
        <taxon>Dothideomycetes</taxon>
        <taxon>Dothideomycetidae</taxon>
        <taxon>Mycosphaerellales</taxon>
        <taxon>Teratosphaeriaceae</taxon>
        <taxon>Friedmanniomyces</taxon>
    </lineage>
</organism>
<reference evidence="1 2" key="1">
    <citation type="submission" date="2017-03" db="EMBL/GenBank/DDBJ databases">
        <title>Genomes of endolithic fungi from Antarctica.</title>
        <authorList>
            <person name="Coleine C."/>
            <person name="Masonjones S."/>
            <person name="Stajich J.E."/>
        </authorList>
    </citation>
    <scope>NUCLEOTIDE SEQUENCE [LARGE SCALE GENOMIC DNA]</scope>
    <source>
        <strain evidence="1 2">CCFEE 5184</strain>
    </source>
</reference>